<sequence>MTSPKPISPIDNNDNDDSIIIDTSITPPPSLVTISMNSPSRRGSAFTYKRSDLLSLANFQMDEKENLKSESTSRISRRLSSFTPILRCSLSLTDSNWGISEDKSSLFLFDNQPISKDLPIPKNPLDGDYRHPCDKSTRKKLSYDSSTQDSETLFDYQSLPKEGNGLPAPVPVLVNFNDPFQNQNESQSETISSELPNSLKGFDDKEINDQKKLRSSSLKPHSIPFSQLGMRMGPREDLVDHDNHCGGRNSKSNSISSLTSILSRRSSSASSASFSGGKDKNELNPFAPPFPLPNSTSASNIVQPKPIHHDKLKKPISLGGGGGGDETQQTEDDGGSLPLPKPSLLSSLPSKPSGLPPIFIKRESATLPQPMSLPDIAPLGEDWLGENSLSGNDKRRLRRDSNPNPNSRSSATAAAAAAGGNYSNSITRSISPLSMNDNNNNNNNQRHKANLGGSLPNSRRGSFSLNENNNIRNKSQLRANSPAFDYAAKVDGLSKIGDRLRRDSVPKQKW</sequence>
<evidence type="ECO:0000313" key="2">
    <source>
        <dbReference type="EMBL" id="WWC90183.1"/>
    </source>
</evidence>
<feature type="region of interest" description="Disordered" evidence="1">
    <location>
        <begin position="369"/>
        <end position="482"/>
    </location>
</feature>
<organism evidence="2 3">
    <name type="scientific">Kwoniella dendrophila CBS 6074</name>
    <dbReference type="NCBI Taxonomy" id="1295534"/>
    <lineage>
        <taxon>Eukaryota</taxon>
        <taxon>Fungi</taxon>
        <taxon>Dikarya</taxon>
        <taxon>Basidiomycota</taxon>
        <taxon>Agaricomycotina</taxon>
        <taxon>Tremellomycetes</taxon>
        <taxon>Tremellales</taxon>
        <taxon>Cryptococcaceae</taxon>
        <taxon>Kwoniella</taxon>
    </lineage>
</organism>
<feature type="compositionally biased region" description="Polar residues" evidence="1">
    <location>
        <begin position="426"/>
        <end position="435"/>
    </location>
</feature>
<name>A0AAX4JZA7_9TREE</name>
<feature type="compositionally biased region" description="Basic and acidic residues" evidence="1">
    <location>
        <begin position="125"/>
        <end position="136"/>
    </location>
</feature>
<feature type="region of interest" description="Disordered" evidence="1">
    <location>
        <begin position="1"/>
        <end position="24"/>
    </location>
</feature>
<dbReference type="Proteomes" id="UP001355207">
    <property type="component" value="Chromosome 6"/>
</dbReference>
<gene>
    <name evidence="2" type="ORF">L201_005116</name>
</gene>
<dbReference type="GeneID" id="91095786"/>
<accession>A0AAX4JZA7</accession>
<feature type="compositionally biased region" description="Basic and acidic residues" evidence="1">
    <location>
        <begin position="233"/>
        <end position="245"/>
    </location>
</feature>
<evidence type="ECO:0000313" key="3">
    <source>
        <dbReference type="Proteomes" id="UP001355207"/>
    </source>
</evidence>
<dbReference type="RefSeq" id="XP_066076946.1">
    <property type="nucleotide sequence ID" value="XM_066220849.1"/>
</dbReference>
<feature type="region of interest" description="Disordered" evidence="1">
    <location>
        <begin position="118"/>
        <end position="147"/>
    </location>
</feature>
<proteinExistence type="predicted"/>
<protein>
    <submittedName>
        <fullName evidence="2">Uncharacterized protein</fullName>
    </submittedName>
</protein>
<feature type="compositionally biased region" description="Polar residues" evidence="1">
    <location>
        <begin position="455"/>
        <end position="479"/>
    </location>
</feature>
<feature type="compositionally biased region" description="Low complexity" evidence="1">
    <location>
        <begin position="402"/>
        <end position="425"/>
    </location>
</feature>
<feature type="region of interest" description="Disordered" evidence="1">
    <location>
        <begin position="176"/>
        <end position="357"/>
    </location>
</feature>
<dbReference type="AlphaFoldDB" id="A0AAX4JZA7"/>
<feature type="compositionally biased region" description="Low complexity" evidence="1">
    <location>
        <begin position="335"/>
        <end position="357"/>
    </location>
</feature>
<feature type="compositionally biased region" description="Basic and acidic residues" evidence="1">
    <location>
        <begin position="201"/>
        <end position="212"/>
    </location>
</feature>
<feature type="compositionally biased region" description="Polar residues" evidence="1">
    <location>
        <begin position="178"/>
        <end position="196"/>
    </location>
</feature>
<keyword evidence="3" id="KW-1185">Reference proteome</keyword>
<evidence type="ECO:0000256" key="1">
    <source>
        <dbReference type="SAM" id="MobiDB-lite"/>
    </source>
</evidence>
<reference evidence="2 3" key="1">
    <citation type="submission" date="2024-01" db="EMBL/GenBank/DDBJ databases">
        <title>Comparative genomics of Cryptococcus and Kwoniella reveals pathogenesis evolution and contrasting modes of karyotype evolution via chromosome fusion or intercentromeric recombination.</title>
        <authorList>
            <person name="Coelho M.A."/>
            <person name="David-Palma M."/>
            <person name="Shea T."/>
            <person name="Bowers K."/>
            <person name="McGinley-Smith S."/>
            <person name="Mohammad A.W."/>
            <person name="Gnirke A."/>
            <person name="Yurkov A.M."/>
            <person name="Nowrousian M."/>
            <person name="Sun S."/>
            <person name="Cuomo C.A."/>
            <person name="Heitman J."/>
        </authorList>
    </citation>
    <scope>NUCLEOTIDE SEQUENCE [LARGE SCALE GENOMIC DNA]</scope>
    <source>
        <strain evidence="2 3">CBS 6074</strain>
    </source>
</reference>
<dbReference type="EMBL" id="CP144103">
    <property type="protein sequence ID" value="WWC90183.1"/>
    <property type="molecule type" value="Genomic_DNA"/>
</dbReference>
<feature type="compositionally biased region" description="Low complexity" evidence="1">
    <location>
        <begin position="249"/>
        <end position="276"/>
    </location>
</feature>